<dbReference type="Pfam" id="PF01042">
    <property type="entry name" value="Ribonuc_L-PSP"/>
    <property type="match status" value="1"/>
</dbReference>
<dbReference type="FunFam" id="3.90.1490.10:FF:000001">
    <property type="entry name" value="Diphthine--ammonia ligase"/>
    <property type="match status" value="1"/>
</dbReference>
<dbReference type="InterPro" id="IPR030662">
    <property type="entry name" value="DPH6/MJ0570"/>
</dbReference>
<comment type="caution">
    <text evidence="11">The sequence shown here is derived from an EMBL/GenBank/DDBJ whole genome shotgun (WGS) entry which is preliminary data.</text>
</comment>
<dbReference type="PANTHER" id="PTHR12196">
    <property type="entry name" value="DOMAIN OF UNKNOWN FUNCTION 71 DUF71 -CONTAINING PROTEIN"/>
    <property type="match status" value="1"/>
</dbReference>
<dbReference type="RefSeq" id="XP_003081319.1">
    <property type="nucleotide sequence ID" value="XM_003081271.1"/>
</dbReference>
<reference evidence="12" key="1">
    <citation type="journal article" date="2006" name="Proc. Natl. Acad. Sci. U.S.A.">
        <title>Genome analysis of the smallest free-living eukaryote Ostreococcus tauri unveils many unique features.</title>
        <authorList>
            <person name="Derelle E."/>
            <person name="Ferraz C."/>
            <person name="Rombauts S."/>
            <person name="Rouze P."/>
            <person name="Worden A.Z."/>
            <person name="Robbens S."/>
            <person name="Partensky F."/>
            <person name="Degroeve S."/>
            <person name="Echeynie S."/>
            <person name="Cooke R."/>
            <person name="Saeys Y."/>
            <person name="Wuyts J."/>
            <person name="Jabbari K."/>
            <person name="Bowler C."/>
            <person name="Panaud O."/>
            <person name="Piegu B."/>
            <person name="Ball S.G."/>
            <person name="Ral J.-P."/>
            <person name="Bouget F.-Y."/>
            <person name="Piganeau G."/>
            <person name="De Baets B."/>
            <person name="Picard A."/>
            <person name="Delseny M."/>
            <person name="Demaille J."/>
            <person name="Van de Peer Y."/>
            <person name="Moreau H."/>
        </authorList>
    </citation>
    <scope>NUCLEOTIDE SEQUENCE [LARGE SCALE GENOMIC DNA]</scope>
    <source>
        <strain evidence="12">OTTH 0595 / CCAP 157/2 / RCC745</strain>
    </source>
</reference>
<gene>
    <name evidence="11" type="ORF">OT_ostta09g03340</name>
</gene>
<proteinExistence type="predicted"/>
<keyword evidence="4" id="KW-0436">Ligase</keyword>
<feature type="domain" description="Diphthamide synthase" evidence="10">
    <location>
        <begin position="10"/>
        <end position="237"/>
    </location>
</feature>
<evidence type="ECO:0000313" key="12">
    <source>
        <dbReference type="Proteomes" id="UP000009170"/>
    </source>
</evidence>
<dbReference type="Gene3D" id="3.90.1490.10">
    <property type="entry name" value="putative n-type atp pyrophosphatase, domain 2"/>
    <property type="match status" value="1"/>
</dbReference>
<dbReference type="Gene3D" id="3.30.1330.40">
    <property type="entry name" value="RutC-like"/>
    <property type="match status" value="2"/>
</dbReference>
<dbReference type="GO" id="GO:0017183">
    <property type="term" value="P:protein histidyl modification to diphthamide"/>
    <property type="evidence" value="ECO:0007669"/>
    <property type="project" value="TreeGrafter"/>
</dbReference>
<reference evidence="11 12" key="2">
    <citation type="journal article" date="2014" name="BMC Genomics">
        <title>An improved genome of the model marine alga Ostreococcus tauri unfolds by assessing Illumina de novo assemblies.</title>
        <authorList>
            <person name="Blanc-Mathieu R."/>
            <person name="Verhelst B."/>
            <person name="Derelle E."/>
            <person name="Rombauts S."/>
            <person name="Bouget F.Y."/>
            <person name="Carre I."/>
            <person name="Chateau A."/>
            <person name="Eyre-Walker A."/>
            <person name="Grimsley N."/>
            <person name="Moreau H."/>
            <person name="Piegu B."/>
            <person name="Rivals E."/>
            <person name="Schackwitz W."/>
            <person name="Van de Peer Y."/>
            <person name="Piganeau G."/>
        </authorList>
    </citation>
    <scope>NUCLEOTIDE SEQUENCE [LARGE SCALE GENOMIC DNA]</scope>
    <source>
        <strain evidence="12">OTTH 0595 / CCAP 157/2 / RCC745</strain>
    </source>
</reference>
<dbReference type="GeneID" id="9833569"/>
<keyword evidence="6" id="KW-0067">ATP-binding</keyword>
<keyword evidence="5" id="KW-0547">Nucleotide-binding</keyword>
<dbReference type="GO" id="GO:0005524">
    <property type="term" value="F:ATP binding"/>
    <property type="evidence" value="ECO:0007669"/>
    <property type="project" value="UniProtKB-KW"/>
</dbReference>
<evidence type="ECO:0000256" key="6">
    <source>
        <dbReference type="ARBA" id="ARBA00022840"/>
    </source>
</evidence>
<dbReference type="Gene3D" id="3.40.50.620">
    <property type="entry name" value="HUPs"/>
    <property type="match status" value="1"/>
</dbReference>
<accession>Q011E2</accession>
<comment type="pathway">
    <text evidence="1">Protein modification; peptidyl-diphthamide biosynthesis.</text>
</comment>
<dbReference type="KEGG" id="ota:OT_ostta09g03340"/>
<dbReference type="OMA" id="EFQVVLH"/>
<organism evidence="11 12">
    <name type="scientific">Ostreococcus tauri</name>
    <name type="common">Marine green alga</name>
    <dbReference type="NCBI Taxonomy" id="70448"/>
    <lineage>
        <taxon>Eukaryota</taxon>
        <taxon>Viridiplantae</taxon>
        <taxon>Chlorophyta</taxon>
        <taxon>Mamiellophyceae</taxon>
        <taxon>Mamiellales</taxon>
        <taxon>Bathycoccaceae</taxon>
        <taxon>Ostreococcus</taxon>
    </lineage>
</organism>
<dbReference type="AlphaFoldDB" id="Q011E2"/>
<sequence>MATPTPKRFRVVALVSGGKDGTLAAMTLAARAECEVVALANVRPYDDDAHELDSHCFQTVAHECVDALAACAGVDVFRRRMRGGSVTITRTYARSDVRDEVEDLRTLLRAVKRAKPETNAVCSGAILSDYQRLRVESVCADLGLTSLAPLWRVEQREILRRCAEEKVDARLVKTAAMGLDPRKHLGMSVVEATGDLIRAEDMYGSHCAGEGGEFETLVVDCPLFKRGRLELTETRTVTTSEDPFAPTAHLVVDKYDVVLKETPDGEVIPPGRVIWVNDDDCLDVEEEEKEQMQMDFIERDEHSEGQVVFESASCLVRYVTIERGSVANVSCSARPMDGRDATHETCAEAIFQCMGELVRNMPVSTTFKKIAMTHVYLDDMSQFAKVNAVYSKYMPSIEPSARACVATCLSSGSKVQIDCVFVNAHVGPRNSLHVQSISSWAPACIGPYGQSISVDGLAYVAGQIGMEPTTLDLVPGIVPQLERAMRSAVAVADITGAPLGARSLAVTLYTNAKYEDEYAAAGASAHPANVMFESFSREVDSSDRVFSWRPLVTQLVVTDLPKGAIGEIEPILLVDEGPVSHSSIIEDEDDVDVLRKESRAGASSILPDLSDVASSSVYRPRCFMRCTIVGYRDVAVTSVLDHVRERLHEAFLTPERLISCRLYHRAEDEDIARAVDDAVRTLVSGIDCSKPRCIIVPVVACGVDRDFGASFVLEAYAQCP</sequence>
<dbReference type="Pfam" id="PF01902">
    <property type="entry name" value="Diphthami_syn_2"/>
    <property type="match status" value="1"/>
</dbReference>
<dbReference type="FunCoup" id="Q011E2">
    <property type="interactions" value="524"/>
</dbReference>
<dbReference type="InterPro" id="IPR035959">
    <property type="entry name" value="RutC-like_sf"/>
</dbReference>
<dbReference type="SUPFAM" id="SSF52402">
    <property type="entry name" value="Adenine nucleotide alpha hydrolases-like"/>
    <property type="match status" value="1"/>
</dbReference>
<comment type="catalytic activity">
    <reaction evidence="9">
        <text>diphthine-[translation elongation factor 2] + NH4(+) + ATP = diphthamide-[translation elongation factor 2] + AMP + diphosphate + H(+)</text>
        <dbReference type="Rhea" id="RHEA:19753"/>
        <dbReference type="Rhea" id="RHEA-COMP:10172"/>
        <dbReference type="Rhea" id="RHEA-COMP:10174"/>
        <dbReference type="ChEBI" id="CHEBI:15378"/>
        <dbReference type="ChEBI" id="CHEBI:16692"/>
        <dbReference type="ChEBI" id="CHEBI:28938"/>
        <dbReference type="ChEBI" id="CHEBI:30616"/>
        <dbReference type="ChEBI" id="CHEBI:33019"/>
        <dbReference type="ChEBI" id="CHEBI:82696"/>
        <dbReference type="ChEBI" id="CHEBI:456215"/>
        <dbReference type="EC" id="6.3.1.14"/>
    </reaction>
</comment>
<evidence type="ECO:0000259" key="10">
    <source>
        <dbReference type="Pfam" id="PF01902"/>
    </source>
</evidence>
<dbReference type="FunFam" id="3.40.50.620:FF:000145">
    <property type="entry name" value="ATP-binding domain containing protein"/>
    <property type="match status" value="1"/>
</dbReference>
<keyword evidence="12" id="KW-1185">Reference proteome</keyword>
<dbReference type="CDD" id="cd01994">
    <property type="entry name" value="AANH_PF0828-like"/>
    <property type="match status" value="1"/>
</dbReference>
<dbReference type="Proteomes" id="UP000009170">
    <property type="component" value="Unassembled WGS sequence"/>
</dbReference>
<evidence type="ECO:0000256" key="7">
    <source>
        <dbReference type="ARBA" id="ARBA00029814"/>
    </source>
</evidence>
<dbReference type="SUPFAM" id="SSF55298">
    <property type="entry name" value="YjgF-like"/>
    <property type="match status" value="2"/>
</dbReference>
<dbReference type="EMBL" id="CAID01000009">
    <property type="protein sequence ID" value="CAL55488.1"/>
    <property type="molecule type" value="Genomic_DNA"/>
</dbReference>
<dbReference type="InParanoid" id="Q011E2"/>
<dbReference type="CDD" id="cd06156">
    <property type="entry name" value="eu_AANH_C_2"/>
    <property type="match status" value="1"/>
</dbReference>
<dbReference type="PANTHER" id="PTHR12196:SF2">
    <property type="entry name" value="DIPHTHINE--AMMONIA LIGASE"/>
    <property type="match status" value="1"/>
</dbReference>
<dbReference type="InterPro" id="IPR014729">
    <property type="entry name" value="Rossmann-like_a/b/a_fold"/>
</dbReference>
<evidence type="ECO:0000256" key="9">
    <source>
        <dbReference type="ARBA" id="ARBA00048108"/>
    </source>
</evidence>
<dbReference type="InterPro" id="IPR006175">
    <property type="entry name" value="YjgF/YER057c/UK114"/>
</dbReference>
<evidence type="ECO:0000256" key="5">
    <source>
        <dbReference type="ARBA" id="ARBA00022741"/>
    </source>
</evidence>
<dbReference type="EC" id="6.3.1.14" evidence="2"/>
<protein>
    <recommendedName>
        <fullName evidence="3">Diphthine--ammonia ligase</fullName>
        <ecNumber evidence="2">6.3.1.14</ecNumber>
    </recommendedName>
    <alternativeName>
        <fullName evidence="7">Diphthamide synthase</fullName>
    </alternativeName>
    <alternativeName>
        <fullName evidence="8">Diphthamide synthetase</fullName>
    </alternativeName>
</protein>
<evidence type="ECO:0000256" key="4">
    <source>
        <dbReference type="ARBA" id="ARBA00022598"/>
    </source>
</evidence>
<evidence type="ECO:0000313" key="11">
    <source>
        <dbReference type="EMBL" id="CAL55488.1"/>
    </source>
</evidence>
<dbReference type="NCBIfam" id="TIGR00290">
    <property type="entry name" value="MJ0570_dom"/>
    <property type="match status" value="1"/>
</dbReference>
<evidence type="ECO:0000256" key="8">
    <source>
        <dbReference type="ARBA" id="ARBA00031552"/>
    </source>
</evidence>
<evidence type="ECO:0000256" key="2">
    <source>
        <dbReference type="ARBA" id="ARBA00012089"/>
    </source>
</evidence>
<dbReference type="STRING" id="70448.Q011E2"/>
<dbReference type="GO" id="GO:0017178">
    <property type="term" value="F:diphthine-ammonia ligase activity"/>
    <property type="evidence" value="ECO:0007669"/>
    <property type="project" value="UniProtKB-EC"/>
</dbReference>
<dbReference type="OrthoDB" id="498766at2759"/>
<dbReference type="InterPro" id="IPR002761">
    <property type="entry name" value="Diphthami_syn_dom"/>
</dbReference>
<evidence type="ECO:0000256" key="3">
    <source>
        <dbReference type="ARBA" id="ARBA00018426"/>
    </source>
</evidence>
<evidence type="ECO:0000256" key="1">
    <source>
        <dbReference type="ARBA" id="ARBA00005156"/>
    </source>
</evidence>
<dbReference type="CDD" id="cd06155">
    <property type="entry name" value="eu_AANH_C_1"/>
    <property type="match status" value="1"/>
</dbReference>
<name>Q011E2_OSTTA</name>